<organism evidence="2 3">
    <name type="scientific">Actinoplanes phage phiAsp2</name>
    <dbReference type="NCBI Taxonomy" id="279303"/>
    <lineage>
        <taxon>Viruses</taxon>
        <taxon>Duplodnaviria</taxon>
        <taxon>Heunggongvirae</taxon>
        <taxon>Uroviricota</taxon>
        <taxon>Caudoviricetes</taxon>
        <taxon>Aspduovirus</taxon>
        <taxon>Aspduovirus Asp2</taxon>
    </lineage>
</organism>
<name>Q6J814_9CAUD</name>
<keyword evidence="3" id="KW-1185">Reference proteome</keyword>
<dbReference type="Proteomes" id="UP000001245">
    <property type="component" value="Segment"/>
</dbReference>
<dbReference type="EMBL" id="AY576796">
    <property type="protein sequence ID" value="AAT36765.1"/>
    <property type="molecule type" value="Genomic_DNA"/>
</dbReference>
<feature type="region of interest" description="Disordered" evidence="1">
    <location>
        <begin position="1"/>
        <end position="23"/>
    </location>
</feature>
<proteinExistence type="predicted"/>
<dbReference type="KEGG" id="vg:2846170"/>
<accession>Q6J814</accession>
<evidence type="ECO:0000313" key="2">
    <source>
        <dbReference type="EMBL" id="AAT36765.1"/>
    </source>
</evidence>
<dbReference type="GeneID" id="2846170"/>
<reference evidence="2 3" key="1">
    <citation type="journal article" date="2004" name="Virus Genes">
        <title>The genome of phiAsp2, an actinoplanes infecting phage.</title>
        <authorList>
            <person name="Jarling M."/>
            <person name="Bartkowiak K."/>
            <person name="Pape H."/>
            <person name="Meinhardt F."/>
        </authorList>
    </citation>
    <scope>NUCLEOTIDE SEQUENCE</scope>
</reference>
<gene>
    <name evidence="2" type="primary">pas17</name>
</gene>
<evidence type="ECO:0000313" key="3">
    <source>
        <dbReference type="Proteomes" id="UP000001245"/>
    </source>
</evidence>
<evidence type="ECO:0000256" key="1">
    <source>
        <dbReference type="SAM" id="MobiDB-lite"/>
    </source>
</evidence>
<protein>
    <submittedName>
        <fullName evidence="2">Pas17</fullName>
    </submittedName>
</protein>
<sequence length="64" mass="6927">MKKSEKQAKEALRKHPHALESDHVSVVTRKGGGLQYNQGQSVKQGFGSGLKDILAARAAAKKKK</sequence>
<dbReference type="RefSeq" id="YP_024803.1">
    <property type="nucleotide sequence ID" value="NC_005885.1"/>
</dbReference>